<dbReference type="PANTHER" id="PTHR31867">
    <property type="entry name" value="EXPANSIN-A15"/>
    <property type="match status" value="1"/>
</dbReference>
<evidence type="ECO:0000256" key="2">
    <source>
        <dbReference type="SAM" id="SignalP"/>
    </source>
</evidence>
<dbReference type="Pfam" id="PF03330">
    <property type="entry name" value="DPBB_1"/>
    <property type="match status" value="1"/>
</dbReference>
<sequence length="907" mass="96487">MASHTMLPLLLMCLSFSGALAWQKGRAVSPCLQLRDRAAGVTCLSSTGLPRTLSEPSVPLQTYYGTDGWSIHTGSCGFGYQWPDVGTGFDVAAIADAAPEFGGSCGRCYEVKCDPQSAVPDGYGQTHERSSVCYDSSKTIVVRTVDNCPCDYPNNAYSNKRWCCYDNGMTHFDLSIWAYERLSDVKWGVMGIQYQEVPCTKAADNPAPPIANPTPPEEPQSWMVKPSEDTIYVKRFDSVGEPQGAVTVSGNVDAAPPSDKITYESTFKGGLAPNSVPNGSTTASAGSDSSSSSTSSEGCTDNAPDTGSCQQQLDWGKCNDEWLTSGNFCQTTCGRCSSSSSPSSPSESSSSPSDASSSSPSSSPSGSSADCQDTAVPYSISYGSCQDQKNWGKCGEQWMIDGSYCASTCGRCGSSDSGSSSQSPSSSGDSSSSSPCEDAPVPEEAECWQQKQWGKCSEITANGYCKATCGACSAPTVSAYDSSFGQGRRLSVGKIETGSCGFGFQWPGIGTGFDVAAMTDAAPDFTDSCGRCYEVRCDPTPRLLDGFGDLLDRSHVCLDEAASVIVRVTDSCPCRYPDNAYSNQKWCCFDHGITHFDLSASQGELAWELINSSHASLDLPPSGQTPPNNSVVFERRDDWAGKLQGALKMVPDGLLRKQDGELLTFDQTFQGGRGNQSSLLDFFRNFRVAMDPEEMASKMAELAATAPALAPPTQRIRAFPHVEGQFAVHVTLSAPAPPDVTRALRAALPRLRAALPTLCGLDLGTGHVSLSHTAPAAGSQLESLLRMLTAAAWRLAPFALDLRRLACLANEDASLAFLAIEGQGAGGAFARAVRAVDAVFRRHGLPTFYAEPRPHVSVAWVPGDALERLEAVLKQQSVLLPAWHIEATELVCKIGQRTHALKLGGDR</sequence>
<dbReference type="InterPro" id="IPR009009">
    <property type="entry name" value="RlpA-like_DPBB"/>
</dbReference>
<feature type="region of interest" description="Disordered" evidence="1">
    <location>
        <begin position="418"/>
        <end position="438"/>
    </location>
</feature>
<feature type="chain" id="PRO_5018046735" description="Expansin-like EG45 domain-containing protein" evidence="2">
    <location>
        <begin position="22"/>
        <end position="907"/>
    </location>
</feature>
<dbReference type="SUPFAM" id="SSF55144">
    <property type="entry name" value="LigT-like"/>
    <property type="match status" value="1"/>
</dbReference>
<evidence type="ECO:0000259" key="3">
    <source>
        <dbReference type="PROSITE" id="PS50842"/>
    </source>
</evidence>
<dbReference type="EMBL" id="QOKY01000183">
    <property type="protein sequence ID" value="RMZ54167.1"/>
    <property type="molecule type" value="Genomic_DNA"/>
</dbReference>
<feature type="compositionally biased region" description="Low complexity" evidence="1">
    <location>
        <begin position="340"/>
        <end position="368"/>
    </location>
</feature>
<dbReference type="Gene3D" id="2.40.40.10">
    <property type="entry name" value="RlpA-like domain"/>
    <property type="match status" value="2"/>
</dbReference>
<dbReference type="GO" id="GO:0009664">
    <property type="term" value="P:plant-type cell wall organization"/>
    <property type="evidence" value="ECO:0007669"/>
    <property type="project" value="InterPro"/>
</dbReference>
<feature type="region of interest" description="Disordered" evidence="1">
    <location>
        <begin position="264"/>
        <end position="306"/>
    </location>
</feature>
<comment type="caution">
    <text evidence="4">The sequence shown here is derived from an EMBL/GenBank/DDBJ whole genome shotgun (WGS) entry which is preliminary data.</text>
</comment>
<dbReference type="Proteomes" id="UP000279271">
    <property type="component" value="Unassembled WGS sequence"/>
</dbReference>
<dbReference type="Gene3D" id="3.90.1140.10">
    <property type="entry name" value="Cyclic phosphodiesterase"/>
    <property type="match status" value="1"/>
</dbReference>
<dbReference type="SMART" id="SM00837">
    <property type="entry name" value="DPBB_1"/>
    <property type="match status" value="2"/>
</dbReference>
<feature type="region of interest" description="Disordered" evidence="1">
    <location>
        <begin position="340"/>
        <end position="370"/>
    </location>
</feature>
<keyword evidence="2" id="KW-0732">Signal</keyword>
<reference evidence="5" key="1">
    <citation type="journal article" date="2018" name="Algal Res.">
        <title>Characterization of plant carbon substrate utilization by Auxenochlorella protothecoides.</title>
        <authorList>
            <person name="Vogler B.W."/>
            <person name="Starkenburg S.R."/>
            <person name="Sudasinghe N."/>
            <person name="Schambach J.Y."/>
            <person name="Rollin J.A."/>
            <person name="Pattathil S."/>
            <person name="Barry A.N."/>
        </authorList>
    </citation>
    <scope>NUCLEOTIDE SEQUENCE [LARGE SCALE GENOMIC DNA]</scope>
    <source>
        <strain evidence="5">UTEX 25</strain>
    </source>
</reference>
<feature type="compositionally biased region" description="Low complexity" evidence="1">
    <location>
        <begin position="418"/>
        <end position="435"/>
    </location>
</feature>
<feature type="compositionally biased region" description="Low complexity" evidence="1">
    <location>
        <begin position="279"/>
        <end position="296"/>
    </location>
</feature>
<dbReference type="SUPFAM" id="SSF50685">
    <property type="entry name" value="Barwin-like endoglucanases"/>
    <property type="match status" value="2"/>
</dbReference>
<evidence type="ECO:0000256" key="1">
    <source>
        <dbReference type="SAM" id="MobiDB-lite"/>
    </source>
</evidence>
<feature type="compositionally biased region" description="Polar residues" evidence="1">
    <location>
        <begin position="297"/>
        <end position="306"/>
    </location>
</feature>
<gene>
    <name evidence="4" type="ORF">APUTEX25_005323</name>
</gene>
<dbReference type="InterPro" id="IPR036908">
    <property type="entry name" value="RlpA-like_sf"/>
</dbReference>
<evidence type="ECO:0000313" key="5">
    <source>
        <dbReference type="Proteomes" id="UP000279271"/>
    </source>
</evidence>
<dbReference type="InterPro" id="IPR002963">
    <property type="entry name" value="Expansin"/>
</dbReference>
<protein>
    <recommendedName>
        <fullName evidence="3">Expansin-like EG45 domain-containing protein</fullName>
    </recommendedName>
</protein>
<name>A0A3M7KV08_AUXPR</name>
<dbReference type="AlphaFoldDB" id="A0A3M7KV08"/>
<dbReference type="InterPro" id="IPR007112">
    <property type="entry name" value="Expansin/allergen_DPBB_dom"/>
</dbReference>
<feature type="domain" description="Expansin-like EG45" evidence="3">
    <location>
        <begin position="73"/>
        <end position="204"/>
    </location>
</feature>
<dbReference type="GO" id="GO:0034477">
    <property type="term" value="P:U6 snRNA 3'-end processing"/>
    <property type="evidence" value="ECO:0007669"/>
    <property type="project" value="InterPro"/>
</dbReference>
<feature type="domain" description="Expansin-like EG45" evidence="3">
    <location>
        <begin position="497"/>
        <end position="600"/>
    </location>
</feature>
<dbReference type="InterPro" id="IPR009097">
    <property type="entry name" value="Cyclic_Pdiesterase"/>
</dbReference>
<dbReference type="InterPro" id="IPR027521">
    <property type="entry name" value="Usb1"/>
</dbReference>
<proteinExistence type="predicted"/>
<organism evidence="4 5">
    <name type="scientific">Auxenochlorella protothecoides</name>
    <name type="common">Green microalga</name>
    <name type="synonym">Chlorella protothecoides</name>
    <dbReference type="NCBI Taxonomy" id="3075"/>
    <lineage>
        <taxon>Eukaryota</taxon>
        <taxon>Viridiplantae</taxon>
        <taxon>Chlorophyta</taxon>
        <taxon>core chlorophytes</taxon>
        <taxon>Trebouxiophyceae</taxon>
        <taxon>Chlorellales</taxon>
        <taxon>Chlorellaceae</taxon>
        <taxon>Auxenochlorella</taxon>
    </lineage>
</organism>
<dbReference type="PROSITE" id="PS50842">
    <property type="entry name" value="EXPANSIN_EG45"/>
    <property type="match status" value="2"/>
</dbReference>
<dbReference type="CDD" id="cd22271">
    <property type="entry name" value="DPBB_EXP_N-like"/>
    <property type="match status" value="2"/>
</dbReference>
<feature type="signal peptide" evidence="2">
    <location>
        <begin position="1"/>
        <end position="21"/>
    </location>
</feature>
<accession>A0A3M7KV08</accession>
<evidence type="ECO:0000313" key="4">
    <source>
        <dbReference type="EMBL" id="RMZ54167.1"/>
    </source>
</evidence>
<dbReference type="Pfam" id="PF09749">
    <property type="entry name" value="HVSL"/>
    <property type="match status" value="1"/>
</dbReference>
<dbReference type="GO" id="GO:0004518">
    <property type="term" value="F:nuclease activity"/>
    <property type="evidence" value="ECO:0007669"/>
    <property type="project" value="InterPro"/>
</dbReference>